<accession>A0A9W8PU27</accession>
<feature type="region of interest" description="Disordered" evidence="1">
    <location>
        <begin position="92"/>
        <end position="141"/>
    </location>
</feature>
<feature type="compositionally biased region" description="Basic and acidic residues" evidence="1">
    <location>
        <begin position="100"/>
        <end position="111"/>
    </location>
</feature>
<proteinExistence type="predicted"/>
<dbReference type="Proteomes" id="UP001152130">
    <property type="component" value="Unassembled WGS sequence"/>
</dbReference>
<evidence type="ECO:0000313" key="3">
    <source>
        <dbReference type="Proteomes" id="UP001152130"/>
    </source>
</evidence>
<evidence type="ECO:0000256" key="1">
    <source>
        <dbReference type="SAM" id="MobiDB-lite"/>
    </source>
</evidence>
<reference evidence="2" key="1">
    <citation type="submission" date="2022-10" db="EMBL/GenBank/DDBJ databases">
        <title>Fusarium specimens isolated from Avocado Roots.</title>
        <authorList>
            <person name="Stajich J."/>
            <person name="Roper C."/>
            <person name="Heimlech-Rivalta G."/>
        </authorList>
    </citation>
    <scope>NUCLEOTIDE SEQUENCE</scope>
    <source>
        <strain evidence="2">CF00143</strain>
    </source>
</reference>
<evidence type="ECO:0000313" key="2">
    <source>
        <dbReference type="EMBL" id="KAJ4017892.1"/>
    </source>
</evidence>
<dbReference type="AlphaFoldDB" id="A0A9W8PU27"/>
<comment type="caution">
    <text evidence="2">The sequence shown here is derived from an EMBL/GenBank/DDBJ whole genome shotgun (WGS) entry which is preliminary data.</text>
</comment>
<sequence length="141" mass="15648">MPSAPTRSDAPQDLESHLRSDLMDGVKALEERTTKQSSALTDLQVQDDNDEFTDEKLATAVEIDKRRPSAHVRYARTSVQRAPDQIVQSIETLISQSKGKPVDKEEDKQETVDDLSSSSLNKRTLPLDDTSEEAAVPVRSI</sequence>
<protein>
    <submittedName>
        <fullName evidence="2">Uncharacterized protein</fullName>
    </submittedName>
</protein>
<gene>
    <name evidence="2" type="ORF">NW766_003964</name>
</gene>
<name>A0A9W8PU27_9HYPO</name>
<keyword evidence="3" id="KW-1185">Reference proteome</keyword>
<dbReference type="EMBL" id="JAPDHF010000005">
    <property type="protein sequence ID" value="KAJ4017892.1"/>
    <property type="molecule type" value="Genomic_DNA"/>
</dbReference>
<organism evidence="2 3">
    <name type="scientific">Fusarium irregulare</name>
    <dbReference type="NCBI Taxonomy" id="2494466"/>
    <lineage>
        <taxon>Eukaryota</taxon>
        <taxon>Fungi</taxon>
        <taxon>Dikarya</taxon>
        <taxon>Ascomycota</taxon>
        <taxon>Pezizomycotina</taxon>
        <taxon>Sordariomycetes</taxon>
        <taxon>Hypocreomycetidae</taxon>
        <taxon>Hypocreales</taxon>
        <taxon>Nectriaceae</taxon>
        <taxon>Fusarium</taxon>
        <taxon>Fusarium incarnatum-equiseti species complex</taxon>
    </lineage>
</organism>